<keyword evidence="3 4" id="KW-0371">Homeobox</keyword>
<evidence type="ECO:0000256" key="3">
    <source>
        <dbReference type="ARBA" id="ARBA00023155"/>
    </source>
</evidence>
<dbReference type="SMART" id="SM00389">
    <property type="entry name" value="HOX"/>
    <property type="match status" value="1"/>
</dbReference>
<reference evidence="8" key="1">
    <citation type="submission" date="2022-11" db="UniProtKB">
        <authorList>
            <consortium name="WormBaseParasite"/>
        </authorList>
    </citation>
    <scope>IDENTIFICATION</scope>
</reference>
<evidence type="ECO:0000256" key="5">
    <source>
        <dbReference type="RuleBase" id="RU000682"/>
    </source>
</evidence>
<dbReference type="Gene3D" id="1.10.10.60">
    <property type="entry name" value="Homeodomain-like"/>
    <property type="match status" value="1"/>
</dbReference>
<dbReference type="Proteomes" id="UP000887572">
    <property type="component" value="Unplaced"/>
</dbReference>
<feature type="domain" description="Homeobox" evidence="6">
    <location>
        <begin position="1"/>
        <end position="54"/>
    </location>
</feature>
<keyword evidence="7" id="KW-1185">Reference proteome</keyword>
<dbReference type="SUPFAM" id="SSF46689">
    <property type="entry name" value="Homeodomain-like"/>
    <property type="match status" value="1"/>
</dbReference>
<dbReference type="InterPro" id="IPR050848">
    <property type="entry name" value="Homeobox_TF"/>
</dbReference>
<dbReference type="GO" id="GO:0003677">
    <property type="term" value="F:DNA binding"/>
    <property type="evidence" value="ECO:0007669"/>
    <property type="project" value="UniProtKB-UniRule"/>
</dbReference>
<dbReference type="InterPro" id="IPR000047">
    <property type="entry name" value="HTH_motif"/>
</dbReference>
<dbReference type="PANTHER" id="PTHR24333">
    <property type="entry name" value="HOMEO BOX HB9 LIKE A-RELATED"/>
    <property type="match status" value="1"/>
</dbReference>
<dbReference type="InterPro" id="IPR009057">
    <property type="entry name" value="Homeodomain-like_sf"/>
</dbReference>
<dbReference type="GO" id="GO:0005634">
    <property type="term" value="C:nucleus"/>
    <property type="evidence" value="ECO:0007669"/>
    <property type="project" value="UniProtKB-SubCell"/>
</dbReference>
<proteinExistence type="predicted"/>
<protein>
    <submittedName>
        <fullName evidence="8">Homeobox domain-containing protein</fullName>
    </submittedName>
</protein>
<keyword evidence="4 5" id="KW-0539">Nucleus</keyword>
<evidence type="ECO:0000256" key="2">
    <source>
        <dbReference type="ARBA" id="ARBA00023125"/>
    </source>
</evidence>
<evidence type="ECO:0000313" key="8">
    <source>
        <dbReference type="WBParaSite" id="Gr19_v10_g14728.t2"/>
    </source>
</evidence>
<dbReference type="InterPro" id="IPR001356">
    <property type="entry name" value="HD"/>
</dbReference>
<dbReference type="PROSITE" id="PS50071">
    <property type="entry name" value="HOMEOBOX_2"/>
    <property type="match status" value="1"/>
</dbReference>
<dbReference type="CDD" id="cd00086">
    <property type="entry name" value="homeodomain"/>
    <property type="match status" value="1"/>
</dbReference>
<evidence type="ECO:0000259" key="6">
    <source>
        <dbReference type="PROSITE" id="PS50071"/>
    </source>
</evidence>
<dbReference type="AlphaFoldDB" id="A0A914H8J0"/>
<organism evidence="7 8">
    <name type="scientific">Globodera rostochiensis</name>
    <name type="common">Golden nematode worm</name>
    <name type="synonym">Heterodera rostochiensis</name>
    <dbReference type="NCBI Taxonomy" id="31243"/>
    <lineage>
        <taxon>Eukaryota</taxon>
        <taxon>Metazoa</taxon>
        <taxon>Ecdysozoa</taxon>
        <taxon>Nematoda</taxon>
        <taxon>Chromadorea</taxon>
        <taxon>Rhabditida</taxon>
        <taxon>Tylenchina</taxon>
        <taxon>Tylenchomorpha</taxon>
        <taxon>Tylenchoidea</taxon>
        <taxon>Heteroderidae</taxon>
        <taxon>Heteroderinae</taxon>
        <taxon>Globodera</taxon>
    </lineage>
</organism>
<accession>A0A914H8J0</accession>
<comment type="subcellular location">
    <subcellularLocation>
        <location evidence="1 4 5">Nucleus</location>
    </subcellularLocation>
</comment>
<dbReference type="WBParaSite" id="Gr19_v10_g14728.t2">
    <property type="protein sequence ID" value="Gr19_v10_g14728.t2"/>
    <property type="gene ID" value="Gr19_v10_g14728"/>
</dbReference>
<keyword evidence="2 4" id="KW-0238">DNA-binding</keyword>
<dbReference type="Pfam" id="PF00046">
    <property type="entry name" value="Homeodomain"/>
    <property type="match status" value="1"/>
</dbReference>
<feature type="DNA-binding region" description="Homeobox" evidence="4">
    <location>
        <begin position="3"/>
        <end position="55"/>
    </location>
</feature>
<evidence type="ECO:0000256" key="4">
    <source>
        <dbReference type="PROSITE-ProRule" id="PRU00108"/>
    </source>
</evidence>
<dbReference type="PANTHER" id="PTHR24333:SF5">
    <property type="entry name" value="VENT HOMEOBOX"/>
    <property type="match status" value="1"/>
</dbReference>
<sequence length="133" mass="15247">MRFSRDQLDMLEHKYLVHQYLAIPERAELAYEIGAVEWHVKMWFQNRRAKDRRRAKEAAQLLFQQHNAATDVPEQSVAAAPSAAAAAVCAAKSANHCGKGKGRRRARWPPLPTNELLEAEMHRQWITTTETDQ</sequence>
<evidence type="ECO:0000256" key="1">
    <source>
        <dbReference type="ARBA" id="ARBA00004123"/>
    </source>
</evidence>
<dbReference type="PRINTS" id="PR00031">
    <property type="entry name" value="HTHREPRESSR"/>
</dbReference>
<name>A0A914H8J0_GLORO</name>
<evidence type="ECO:0000313" key="7">
    <source>
        <dbReference type="Proteomes" id="UP000887572"/>
    </source>
</evidence>